<organism evidence="6 7">
    <name type="scientific">Sphingomonas plantiphila</name>
    <dbReference type="NCBI Taxonomy" id="3163295"/>
    <lineage>
        <taxon>Bacteria</taxon>
        <taxon>Pseudomonadati</taxon>
        <taxon>Pseudomonadota</taxon>
        <taxon>Alphaproteobacteria</taxon>
        <taxon>Sphingomonadales</taxon>
        <taxon>Sphingomonadaceae</taxon>
        <taxon>Sphingomonas</taxon>
    </lineage>
</organism>
<evidence type="ECO:0000313" key="6">
    <source>
        <dbReference type="EMBL" id="MFL9842258.1"/>
    </source>
</evidence>
<reference evidence="6 7" key="1">
    <citation type="submission" date="2024-06" db="EMBL/GenBank/DDBJ databases">
        <authorList>
            <person name="Kaempfer P."/>
            <person name="Viver T."/>
        </authorList>
    </citation>
    <scope>NUCLEOTIDE SEQUENCE [LARGE SCALE GENOMIC DNA]</scope>
    <source>
        <strain evidence="6 7">ST-64</strain>
    </source>
</reference>
<sequence length="352" mass="35984">MLDHTAPMPPEEVLRLDDAESGLSGVIVIHSTGLGPAAGGCRFHRYVSDAAAVTDAMRLAEGMSYKNALAGLPLGGGKAVIRMPDGPFDRASLFRAFGRAVASLNGRYVTAEDVGTSVDDMLSVADTTRDVAGLPAGQGAAGGDPSPWTALGVFRAMEVATRRHLGADLPDVTVAVQGLGHVGFALCELLHQAGARLLVAEPRAAVAEQAAERFGATVMPSDALFDAQAEIFAPCALGGAIDAGSARRLRAAVVCGAANNQLATPAEGVTLAERGILYAPDYVVNAGGIINVAAEHLGWGADAARARVERVGERLAEVLDFAAANRLAPHVAADTLARSIIASGSRQPGLAA</sequence>
<gene>
    <name evidence="6" type="ORF">ABS767_14910</name>
</gene>
<dbReference type="CDD" id="cd01075">
    <property type="entry name" value="NAD_bind_Leu_Phe_Val_DH"/>
    <property type="match status" value="1"/>
</dbReference>
<dbReference type="RefSeq" id="WP_408079761.1">
    <property type="nucleotide sequence ID" value="NZ_JBELQC010000003.1"/>
</dbReference>
<dbReference type="SUPFAM" id="SSF53223">
    <property type="entry name" value="Aminoacid dehydrogenase-like, N-terminal domain"/>
    <property type="match status" value="1"/>
</dbReference>
<evidence type="ECO:0000313" key="7">
    <source>
        <dbReference type="Proteomes" id="UP001629244"/>
    </source>
</evidence>
<dbReference type="InterPro" id="IPR006096">
    <property type="entry name" value="Glu/Leu/Phe/Val/Trp_DH_C"/>
</dbReference>
<keyword evidence="7" id="KW-1185">Reference proteome</keyword>
<dbReference type="EMBL" id="JBELQC010000003">
    <property type="protein sequence ID" value="MFL9842258.1"/>
    <property type="molecule type" value="Genomic_DNA"/>
</dbReference>
<dbReference type="PIRSF" id="PIRSF000188">
    <property type="entry name" value="Phe_leu_dh"/>
    <property type="match status" value="1"/>
</dbReference>
<name>A0ABW8YQ53_9SPHN</name>
<dbReference type="PANTHER" id="PTHR42722">
    <property type="entry name" value="LEUCINE DEHYDROGENASE"/>
    <property type="match status" value="1"/>
</dbReference>
<dbReference type="InterPro" id="IPR016211">
    <property type="entry name" value="Glu/Phe/Leu/Val/Trp_DH_bac/arc"/>
</dbReference>
<keyword evidence="3" id="KW-0520">NAD</keyword>
<dbReference type="InterPro" id="IPR046346">
    <property type="entry name" value="Aminoacid_DH-like_N_sf"/>
</dbReference>
<comment type="caution">
    <text evidence="6">The sequence shown here is derived from an EMBL/GenBank/DDBJ whole genome shotgun (WGS) entry which is preliminary data.</text>
</comment>
<dbReference type="PANTHER" id="PTHR42722:SF1">
    <property type="entry name" value="VALINE DEHYDROGENASE"/>
    <property type="match status" value="1"/>
</dbReference>
<dbReference type="InterPro" id="IPR006095">
    <property type="entry name" value="Glu/Leu/Phe/Val/Trp_DH"/>
</dbReference>
<dbReference type="InterPro" id="IPR036291">
    <property type="entry name" value="NAD(P)-bd_dom_sf"/>
</dbReference>
<evidence type="ECO:0000256" key="2">
    <source>
        <dbReference type="ARBA" id="ARBA00023002"/>
    </source>
</evidence>
<evidence type="ECO:0000256" key="3">
    <source>
        <dbReference type="ARBA" id="ARBA00023027"/>
    </source>
</evidence>
<comment type="similarity">
    <text evidence="1 4">Belongs to the Glu/Leu/Phe/Val dehydrogenases family.</text>
</comment>
<accession>A0ABW8YQ53</accession>
<protein>
    <submittedName>
        <fullName evidence="6">Glu/Leu/Phe/Val dehydrogenase dimerization domain-containing protein</fullName>
    </submittedName>
</protein>
<keyword evidence="2 4" id="KW-0560">Oxidoreductase</keyword>
<dbReference type="Proteomes" id="UP001629244">
    <property type="component" value="Unassembled WGS sequence"/>
</dbReference>
<dbReference type="Pfam" id="PF00208">
    <property type="entry name" value="ELFV_dehydrog"/>
    <property type="match status" value="1"/>
</dbReference>
<evidence type="ECO:0000256" key="4">
    <source>
        <dbReference type="RuleBase" id="RU004417"/>
    </source>
</evidence>
<dbReference type="Pfam" id="PF02812">
    <property type="entry name" value="ELFV_dehydrog_N"/>
    <property type="match status" value="1"/>
</dbReference>
<evidence type="ECO:0000259" key="5">
    <source>
        <dbReference type="SMART" id="SM00839"/>
    </source>
</evidence>
<feature type="domain" description="Glutamate/phenylalanine/leucine/valine/L-tryptophan dehydrogenase C-terminal" evidence="5">
    <location>
        <begin position="143"/>
        <end position="349"/>
    </location>
</feature>
<proteinExistence type="inferred from homology"/>
<dbReference type="PRINTS" id="PR00082">
    <property type="entry name" value="GLFDHDRGNASE"/>
</dbReference>
<dbReference type="Gene3D" id="3.40.50.10860">
    <property type="entry name" value="Leucine Dehydrogenase, chain A, domain 1"/>
    <property type="match status" value="1"/>
</dbReference>
<dbReference type="SMART" id="SM00839">
    <property type="entry name" value="ELFV_dehydrog"/>
    <property type="match status" value="1"/>
</dbReference>
<dbReference type="InterPro" id="IPR006097">
    <property type="entry name" value="Glu/Leu/Phe/Val/Trp_DH_dimer"/>
</dbReference>
<dbReference type="SUPFAM" id="SSF51735">
    <property type="entry name" value="NAD(P)-binding Rossmann-fold domains"/>
    <property type="match status" value="1"/>
</dbReference>
<dbReference type="Gene3D" id="3.40.50.720">
    <property type="entry name" value="NAD(P)-binding Rossmann-like Domain"/>
    <property type="match status" value="1"/>
</dbReference>
<evidence type="ECO:0000256" key="1">
    <source>
        <dbReference type="ARBA" id="ARBA00006382"/>
    </source>
</evidence>